<evidence type="ECO:0000313" key="2">
    <source>
        <dbReference type="EMBL" id="CDQ11298.1"/>
    </source>
</evidence>
<organism evidence="2">
    <name type="scientific">Acidithiobacillus ferrivorans</name>
    <dbReference type="NCBI Taxonomy" id="160808"/>
    <lineage>
        <taxon>Bacteria</taxon>
        <taxon>Pseudomonadati</taxon>
        <taxon>Pseudomonadota</taxon>
        <taxon>Acidithiobacillia</taxon>
        <taxon>Acidithiobacillales</taxon>
        <taxon>Acidithiobacillaceae</taxon>
        <taxon>Acidithiobacillus</taxon>
    </lineage>
</organism>
<gene>
    <name evidence="3" type="ORF">AFERRI_50859</name>
    <name evidence="2" type="ORF">AFERRI_530193</name>
</gene>
<keyword evidence="2" id="KW-0808">Transferase</keyword>
<dbReference type="SUPFAM" id="SSF53756">
    <property type="entry name" value="UDP-Glycosyltransferase/glycogen phosphorylase"/>
    <property type="match status" value="1"/>
</dbReference>
<dbReference type="EMBL" id="LT841305">
    <property type="protein sequence ID" value="SMH67657.1"/>
    <property type="molecule type" value="Genomic_DNA"/>
</dbReference>
<dbReference type="Gene3D" id="3.40.50.2000">
    <property type="entry name" value="Glycogen Phosphorylase B"/>
    <property type="match status" value="2"/>
</dbReference>
<evidence type="ECO:0000313" key="3">
    <source>
        <dbReference type="EMBL" id="SMH67657.1"/>
    </source>
</evidence>
<dbReference type="RefSeq" id="WP_051984883.1">
    <property type="nucleotide sequence ID" value="NZ_CCCS020000049.1"/>
</dbReference>
<keyword evidence="4" id="KW-1185">Reference proteome</keyword>
<protein>
    <submittedName>
        <fullName evidence="3">Glycosyl transferase group 1</fullName>
    </submittedName>
    <submittedName>
        <fullName evidence="2">Putative Glycosyl transferase, group 1 family protein</fullName>
    </submittedName>
</protein>
<dbReference type="CDD" id="cd03801">
    <property type="entry name" value="GT4_PimA-like"/>
    <property type="match status" value="1"/>
</dbReference>
<evidence type="ECO:0000313" key="4">
    <source>
        <dbReference type="Proteomes" id="UP000193925"/>
    </source>
</evidence>
<reference evidence="3 4" key="3">
    <citation type="submission" date="2017-03" db="EMBL/GenBank/DDBJ databases">
        <authorList>
            <person name="Regsiter A."/>
            <person name="William W."/>
        </authorList>
    </citation>
    <scope>NUCLEOTIDE SEQUENCE [LARGE SCALE GENOMIC DNA]</scope>
    <source>
        <strain evidence="3">PRJEB5721</strain>
    </source>
</reference>
<dbReference type="InterPro" id="IPR050194">
    <property type="entry name" value="Glycosyltransferase_grp1"/>
</dbReference>
<dbReference type="GO" id="GO:0016757">
    <property type="term" value="F:glycosyltransferase activity"/>
    <property type="evidence" value="ECO:0007669"/>
    <property type="project" value="InterPro"/>
</dbReference>
<feature type="domain" description="Glycosyl transferase family 1" evidence="1">
    <location>
        <begin position="243"/>
        <end position="396"/>
    </location>
</feature>
<reference evidence="2" key="2">
    <citation type="submission" date="2014-07" db="EMBL/GenBank/DDBJ databases">
        <title>Initial genome analysis of the psychrotolerant acidophile Acidithiobacillus ferrivorans CF27: insights into iron and sulfur oxidation pathways and into biofilm formation.</title>
        <authorList>
            <person name="Talla E."/>
            <person name="Hedrich S."/>
            <person name="Mangenot S."/>
            <person name="Ji B."/>
            <person name="Johnson D.B."/>
            <person name="Barbe V."/>
            <person name="Bonnefoy V."/>
        </authorList>
    </citation>
    <scope>NUCLEOTIDE SEQUENCE [LARGE SCALE GENOMIC DNA]</scope>
    <source>
        <strain evidence="2">CF27</strain>
    </source>
</reference>
<proteinExistence type="predicted"/>
<dbReference type="PANTHER" id="PTHR45947">
    <property type="entry name" value="SULFOQUINOVOSYL TRANSFERASE SQD2"/>
    <property type="match status" value="1"/>
</dbReference>
<dbReference type="EMBL" id="CCCS020000049">
    <property type="protein sequence ID" value="CDQ11298.1"/>
    <property type="molecule type" value="Genomic_DNA"/>
</dbReference>
<dbReference type="InterPro" id="IPR001296">
    <property type="entry name" value="Glyco_trans_1"/>
</dbReference>
<dbReference type="AlphaFoldDB" id="A0A060UX23"/>
<sequence>MSVSREEGSKVLVINYTAPELNQLAAALAQQGLLQQYIRPYANQHRTWESTVERLPGFGRLYTKTFGRRAMPPGLARGDIRETAVWQDIARAGALHFGRARGKTLAEQLHWGIQQRIAEVASRHVQTAQVVVGSYQVSHKAFARASGVKVLNYPIAHHRYIQRFVEEEREMEPSFAATLPNWSQAPAWQEPELDAECALADRILVGSQFSRNAFIEEGFPAEKIIVIPYGADLERFSPEQPGAEQKKTFKALFVGSIVQRKGISYLLRAYQRFKGPDTELVLVGKYPDDSSPFTPFRDDFKHIPHVPQTDLPQIYRSADVFVFPSLLEGMGLVVLEAMASGLPVITTPNGPGDLVRDGVDGFVVPIRDVDAIVEKLEYLHAHPEERLRMGQNARERAKMFTWMHYRAKVTDFIGSLYENGLPE</sequence>
<name>A0A060UX23_9PROT</name>
<dbReference type="Proteomes" id="UP000193925">
    <property type="component" value="Chromosome AFERRI"/>
</dbReference>
<dbReference type="PANTHER" id="PTHR45947:SF3">
    <property type="entry name" value="SULFOQUINOVOSYL TRANSFERASE SQD2"/>
    <property type="match status" value="1"/>
</dbReference>
<dbReference type="Pfam" id="PF00534">
    <property type="entry name" value="Glycos_transf_1"/>
    <property type="match status" value="1"/>
</dbReference>
<accession>A0A060UX23</accession>
<evidence type="ECO:0000259" key="1">
    <source>
        <dbReference type="Pfam" id="PF00534"/>
    </source>
</evidence>
<reference evidence="2" key="1">
    <citation type="submission" date="2014-03" db="EMBL/GenBank/DDBJ databases">
        <authorList>
            <person name="Genoscope - CEA"/>
        </authorList>
    </citation>
    <scope>NUCLEOTIDE SEQUENCE [LARGE SCALE GENOMIC DNA]</scope>
    <source>
        <strain evidence="2">CF27</strain>
    </source>
</reference>